<keyword evidence="12 16" id="KW-0472">Membrane</keyword>
<evidence type="ECO:0000256" key="10">
    <source>
        <dbReference type="ARBA" id="ARBA00022833"/>
    </source>
</evidence>
<keyword evidence="5" id="KW-0808">Transferase</keyword>
<dbReference type="InterPro" id="IPR013083">
    <property type="entry name" value="Znf_RING/FYVE/PHD"/>
</dbReference>
<dbReference type="eggNOG" id="KOG0800">
    <property type="taxonomic scope" value="Eukaryota"/>
</dbReference>
<dbReference type="FunFam" id="3.30.40.10:FF:000187">
    <property type="entry name" value="E3 ubiquitin-protein ligase ATL6"/>
    <property type="match status" value="1"/>
</dbReference>
<dbReference type="SMART" id="SM00184">
    <property type="entry name" value="RING"/>
    <property type="match status" value="1"/>
</dbReference>
<feature type="region of interest" description="Disordered" evidence="15">
    <location>
        <begin position="177"/>
        <end position="245"/>
    </location>
</feature>
<evidence type="ECO:0000256" key="1">
    <source>
        <dbReference type="ARBA" id="ARBA00000900"/>
    </source>
</evidence>
<evidence type="ECO:0000256" key="13">
    <source>
        <dbReference type="ARBA" id="ARBA00024209"/>
    </source>
</evidence>
<dbReference type="PANTHER" id="PTHR46913:SF1">
    <property type="entry name" value="RING-H2 FINGER PROTEIN ATL16"/>
    <property type="match status" value="1"/>
</dbReference>
<organism evidence="18 19">
    <name type="scientific">Erythranthe guttata</name>
    <name type="common">Yellow monkey flower</name>
    <name type="synonym">Mimulus guttatus</name>
    <dbReference type="NCBI Taxonomy" id="4155"/>
    <lineage>
        <taxon>Eukaryota</taxon>
        <taxon>Viridiplantae</taxon>
        <taxon>Streptophyta</taxon>
        <taxon>Embryophyta</taxon>
        <taxon>Tracheophyta</taxon>
        <taxon>Spermatophyta</taxon>
        <taxon>Magnoliopsida</taxon>
        <taxon>eudicotyledons</taxon>
        <taxon>Gunneridae</taxon>
        <taxon>Pentapetalae</taxon>
        <taxon>asterids</taxon>
        <taxon>lamiids</taxon>
        <taxon>Lamiales</taxon>
        <taxon>Phrymaceae</taxon>
        <taxon>Erythranthe</taxon>
    </lineage>
</organism>
<gene>
    <name evidence="18" type="ORF">MIMGU_mgv1a011050mg</name>
</gene>
<comment type="similarity">
    <text evidence="13">Belongs to the RING-type zinc finger family. ATL subfamily.</text>
</comment>
<dbReference type="PhylomeDB" id="A0A022RVH8"/>
<dbReference type="EC" id="2.3.2.27" evidence="4"/>
<evidence type="ECO:0000256" key="3">
    <source>
        <dbReference type="ARBA" id="ARBA00004906"/>
    </source>
</evidence>
<evidence type="ECO:0000256" key="11">
    <source>
        <dbReference type="ARBA" id="ARBA00022989"/>
    </source>
</evidence>
<name>A0A022RVH8_ERYGU</name>
<dbReference type="KEGG" id="egt:105949726"/>
<dbReference type="PANTHER" id="PTHR46913">
    <property type="entry name" value="RING-H2 FINGER PROTEIN ATL16"/>
    <property type="match status" value="1"/>
</dbReference>
<evidence type="ECO:0000256" key="7">
    <source>
        <dbReference type="ARBA" id="ARBA00022723"/>
    </source>
</evidence>
<evidence type="ECO:0000256" key="5">
    <source>
        <dbReference type="ARBA" id="ARBA00022679"/>
    </source>
</evidence>
<comment type="pathway">
    <text evidence="3">Protein modification; protein ubiquitination.</text>
</comment>
<dbReference type="OMA" id="RWYLLCA"/>
<dbReference type="AlphaFoldDB" id="A0A022RVH8"/>
<dbReference type="Gene3D" id="3.30.40.10">
    <property type="entry name" value="Zinc/RING finger domain, C3HC4 (zinc finger)"/>
    <property type="match status" value="1"/>
</dbReference>
<evidence type="ECO:0000256" key="2">
    <source>
        <dbReference type="ARBA" id="ARBA00004167"/>
    </source>
</evidence>
<feature type="region of interest" description="Disordered" evidence="15">
    <location>
        <begin position="259"/>
        <end position="294"/>
    </location>
</feature>
<keyword evidence="8 14" id="KW-0863">Zinc-finger</keyword>
<evidence type="ECO:0000256" key="16">
    <source>
        <dbReference type="SAM" id="Phobius"/>
    </source>
</evidence>
<keyword evidence="6 16" id="KW-0812">Transmembrane</keyword>
<dbReference type="GO" id="GO:0008270">
    <property type="term" value="F:zinc ion binding"/>
    <property type="evidence" value="ECO:0007669"/>
    <property type="project" value="UniProtKB-KW"/>
</dbReference>
<keyword evidence="7" id="KW-0479">Metal-binding</keyword>
<proteinExistence type="inferred from homology"/>
<dbReference type="CDD" id="cd16461">
    <property type="entry name" value="RING-H2_EL5-like"/>
    <property type="match status" value="1"/>
</dbReference>
<dbReference type="EMBL" id="KI630229">
    <property type="protein sequence ID" value="EYU43976.1"/>
    <property type="molecule type" value="Genomic_DNA"/>
</dbReference>
<feature type="transmembrane region" description="Helical" evidence="16">
    <location>
        <begin position="22"/>
        <end position="44"/>
    </location>
</feature>
<feature type="compositionally biased region" description="Polar residues" evidence="15">
    <location>
        <begin position="281"/>
        <end position="294"/>
    </location>
</feature>
<dbReference type="Proteomes" id="UP000030748">
    <property type="component" value="Unassembled WGS sequence"/>
</dbReference>
<dbReference type="InterPro" id="IPR001841">
    <property type="entry name" value="Znf_RING"/>
</dbReference>
<evidence type="ECO:0000259" key="17">
    <source>
        <dbReference type="PROSITE" id="PS50089"/>
    </source>
</evidence>
<feature type="compositionally biased region" description="Low complexity" evidence="15">
    <location>
        <begin position="185"/>
        <end position="194"/>
    </location>
</feature>
<reference evidence="18 19" key="1">
    <citation type="journal article" date="2013" name="Proc. Natl. Acad. Sci. U.S.A.">
        <title>Fine-scale variation in meiotic recombination in Mimulus inferred from population shotgun sequencing.</title>
        <authorList>
            <person name="Hellsten U."/>
            <person name="Wright K.M."/>
            <person name="Jenkins J."/>
            <person name="Shu S."/>
            <person name="Yuan Y."/>
            <person name="Wessler S.R."/>
            <person name="Schmutz J."/>
            <person name="Willis J.H."/>
            <person name="Rokhsar D.S."/>
        </authorList>
    </citation>
    <scope>NUCLEOTIDE SEQUENCE [LARGE SCALE GENOMIC DNA]</scope>
    <source>
        <strain evidence="19">cv. DUN x IM62</strain>
    </source>
</reference>
<keyword evidence="11 16" id="KW-1133">Transmembrane helix</keyword>
<evidence type="ECO:0000256" key="15">
    <source>
        <dbReference type="SAM" id="MobiDB-lite"/>
    </source>
</evidence>
<keyword evidence="19" id="KW-1185">Reference proteome</keyword>
<dbReference type="InterPro" id="IPR044600">
    <property type="entry name" value="ATL1/ATL16-like"/>
</dbReference>
<dbReference type="Pfam" id="PF13639">
    <property type="entry name" value="zf-RING_2"/>
    <property type="match status" value="1"/>
</dbReference>
<keyword evidence="9" id="KW-0833">Ubl conjugation pathway</keyword>
<feature type="domain" description="RING-type" evidence="17">
    <location>
        <begin position="113"/>
        <end position="155"/>
    </location>
</feature>
<comment type="subcellular location">
    <subcellularLocation>
        <location evidence="2">Membrane</location>
        <topology evidence="2">Single-pass membrane protein</topology>
    </subcellularLocation>
</comment>
<evidence type="ECO:0000256" key="6">
    <source>
        <dbReference type="ARBA" id="ARBA00022692"/>
    </source>
</evidence>
<dbReference type="GO" id="GO:0016020">
    <property type="term" value="C:membrane"/>
    <property type="evidence" value="ECO:0007669"/>
    <property type="project" value="UniProtKB-SubCell"/>
</dbReference>
<protein>
    <recommendedName>
        <fullName evidence="4">RING-type E3 ubiquitin transferase</fullName>
        <ecNumber evidence="4">2.3.2.27</ecNumber>
    </recommendedName>
</protein>
<evidence type="ECO:0000313" key="18">
    <source>
        <dbReference type="EMBL" id="EYU43976.1"/>
    </source>
</evidence>
<accession>A0A022RVH8</accession>
<dbReference type="GO" id="GO:0061630">
    <property type="term" value="F:ubiquitin protein ligase activity"/>
    <property type="evidence" value="ECO:0007669"/>
    <property type="project" value="UniProtKB-EC"/>
</dbReference>
<dbReference type="PROSITE" id="PS50089">
    <property type="entry name" value="ZF_RING_2"/>
    <property type="match status" value="1"/>
</dbReference>
<dbReference type="SUPFAM" id="SSF57850">
    <property type="entry name" value="RING/U-box"/>
    <property type="match status" value="1"/>
</dbReference>
<evidence type="ECO:0000256" key="14">
    <source>
        <dbReference type="PROSITE-ProRule" id="PRU00175"/>
    </source>
</evidence>
<evidence type="ECO:0000256" key="8">
    <source>
        <dbReference type="ARBA" id="ARBA00022771"/>
    </source>
</evidence>
<evidence type="ECO:0000313" key="19">
    <source>
        <dbReference type="Proteomes" id="UP000030748"/>
    </source>
</evidence>
<evidence type="ECO:0000256" key="4">
    <source>
        <dbReference type="ARBA" id="ARBA00012483"/>
    </source>
</evidence>
<dbReference type="GO" id="GO:0016567">
    <property type="term" value="P:protein ubiquitination"/>
    <property type="evidence" value="ECO:0000318"/>
    <property type="project" value="GO_Central"/>
</dbReference>
<dbReference type="OrthoDB" id="8062037at2759"/>
<evidence type="ECO:0000256" key="12">
    <source>
        <dbReference type="ARBA" id="ARBA00023136"/>
    </source>
</evidence>
<evidence type="ECO:0000256" key="9">
    <source>
        <dbReference type="ARBA" id="ARBA00022786"/>
    </source>
</evidence>
<comment type="catalytic activity">
    <reaction evidence="1">
        <text>S-ubiquitinyl-[E2 ubiquitin-conjugating enzyme]-L-cysteine + [acceptor protein]-L-lysine = [E2 ubiquitin-conjugating enzyme]-L-cysteine + N(6)-ubiquitinyl-[acceptor protein]-L-lysine.</text>
        <dbReference type="EC" id="2.3.2.27"/>
    </reaction>
</comment>
<sequence length="294" mass="32065">MGDMDQQIENEAGKGYALSGKIMLSAIVILFAVVVFMVGLHLYARWYLVRLRRRQLERRRGRHHVGRGAQILMYVDTRNTTPADRGLELPVLNSLPVFMFSGGRKAEEQPQECAVCISEYEGHEVVRLLPKCNHIFHIDCIDMWFRSHSTCPICRSPVEFEPERIYQVGRPMTEPVGFVNGPPAVGSSSGSGVSNTCRHDEVGGGDAGTALSGSRRKGLDLPAVTIEVPPRRNESDSELTQNSPASRFLSLKRILSMGRKSPSGVGTSGGATELDLEGGLSESNIGGSNGVLSR</sequence>
<keyword evidence="10" id="KW-0862">Zinc</keyword>